<evidence type="ECO:0000259" key="2">
    <source>
        <dbReference type="SMART" id="SM00899"/>
    </source>
</evidence>
<reference evidence="4" key="1">
    <citation type="submission" date="2016-02" db="EMBL/GenBank/DDBJ databases">
        <authorList>
            <person name="Rodrigo-Torres Lidia"/>
            <person name="Arahal R.David."/>
        </authorList>
    </citation>
    <scope>NUCLEOTIDE SEQUENCE [LARGE SCALE GENOMIC DNA]</scope>
    <source>
        <strain evidence="4">CECT 9029</strain>
    </source>
</reference>
<evidence type="ECO:0000313" key="3">
    <source>
        <dbReference type="EMBL" id="CZF79978.1"/>
    </source>
</evidence>
<dbReference type="OrthoDB" id="9811076at2"/>
<dbReference type="SUPFAM" id="SSF50037">
    <property type="entry name" value="C-terminal domain of transcriptional repressors"/>
    <property type="match status" value="1"/>
</dbReference>
<dbReference type="InterPro" id="IPR008988">
    <property type="entry name" value="Transcriptional_repressor_C"/>
</dbReference>
<dbReference type="AlphaFoldDB" id="A0A128EZJ5"/>
<evidence type="ECO:0000256" key="1">
    <source>
        <dbReference type="ARBA" id="ARBA00023004"/>
    </source>
</evidence>
<keyword evidence="4" id="KW-1185">Reference proteome</keyword>
<proteinExistence type="predicted"/>
<evidence type="ECO:0000313" key="4">
    <source>
        <dbReference type="Proteomes" id="UP000071641"/>
    </source>
</evidence>
<dbReference type="InterPro" id="IPR038157">
    <property type="entry name" value="FeoA_core_dom"/>
</dbReference>
<dbReference type="EMBL" id="FIZX01000001">
    <property type="protein sequence ID" value="CZF79978.1"/>
    <property type="molecule type" value="Genomic_DNA"/>
</dbReference>
<dbReference type="SMART" id="SM00899">
    <property type="entry name" value="FeoA"/>
    <property type="match status" value="1"/>
</dbReference>
<dbReference type="PANTHER" id="PTHR42954">
    <property type="entry name" value="FE(2+) TRANSPORT PROTEIN A"/>
    <property type="match status" value="1"/>
</dbReference>
<dbReference type="InterPro" id="IPR007167">
    <property type="entry name" value="Fe-transptr_FeoA-like"/>
</dbReference>
<dbReference type="Gene3D" id="2.30.30.90">
    <property type="match status" value="1"/>
</dbReference>
<dbReference type="Pfam" id="PF04023">
    <property type="entry name" value="FeoA"/>
    <property type="match status" value="1"/>
</dbReference>
<dbReference type="GO" id="GO:0046914">
    <property type="term" value="F:transition metal ion binding"/>
    <property type="evidence" value="ECO:0007669"/>
    <property type="project" value="InterPro"/>
</dbReference>
<name>A0A128EZJ5_9GAMM</name>
<accession>A0A128EZJ5</accession>
<dbReference type="STRING" id="1796497.GCE9029_01773"/>
<dbReference type="InterPro" id="IPR052713">
    <property type="entry name" value="FeoA"/>
</dbReference>
<organism evidence="3 4">
    <name type="scientific">Grimontia celer</name>
    <dbReference type="NCBI Taxonomy" id="1796497"/>
    <lineage>
        <taxon>Bacteria</taxon>
        <taxon>Pseudomonadati</taxon>
        <taxon>Pseudomonadota</taxon>
        <taxon>Gammaproteobacteria</taxon>
        <taxon>Vibrionales</taxon>
        <taxon>Vibrionaceae</taxon>
        <taxon>Grimontia</taxon>
    </lineage>
</organism>
<dbReference type="Proteomes" id="UP000071641">
    <property type="component" value="Unassembled WGS sequence"/>
</dbReference>
<protein>
    <submittedName>
        <fullName evidence="3">Ferrous iron transport protein A</fullName>
    </submittedName>
</protein>
<keyword evidence="1" id="KW-0408">Iron</keyword>
<gene>
    <name evidence="3" type="primary">feoA</name>
    <name evidence="3" type="ORF">GCE9029_01773</name>
</gene>
<feature type="domain" description="Ferrous iron transporter FeoA-like" evidence="2">
    <location>
        <begin position="11"/>
        <end position="84"/>
    </location>
</feature>
<sequence length="87" mass="9582">MYMILILVVFMKLTELKPGMAGRVISLSSVPTIPRKKLMAMGLLPDTDVSVIRYAPMGDPIQIRVRGCDIALRLSLAQNIEVTSHEG</sequence>
<dbReference type="PANTHER" id="PTHR42954:SF2">
    <property type="entry name" value="FE(2+) TRANSPORT PROTEIN A"/>
    <property type="match status" value="1"/>
</dbReference>